<sequence length="222" mass="23799">MAADDEGPLEKHRPRPELATMLATEHWSLLGTRSMTWSEIMSRISILLTVMSALLVVLALFAQGEGFDRSLLPLAVCFAAASLILGSLTALRVGLASQEDAQLIRGMNRLRAAYVELAPEIEPYLTASTRDDQSGLMATYTLGSRRPMLVHIVGSTTFFVIVVNALVAGALGALVGALASTAGWVVAGSGVLAGLVWFAVQVEVSRRLFGRPMTDVRFPTRD</sequence>
<feature type="transmembrane region" description="Helical" evidence="1">
    <location>
        <begin position="149"/>
        <end position="175"/>
    </location>
</feature>
<evidence type="ECO:0000313" key="3">
    <source>
        <dbReference type="Proteomes" id="UP000321793"/>
    </source>
</evidence>
<feature type="transmembrane region" description="Helical" evidence="1">
    <location>
        <begin position="181"/>
        <end position="200"/>
    </location>
</feature>
<dbReference type="EMBL" id="BKBA01000001">
    <property type="protein sequence ID" value="GEQ11964.1"/>
    <property type="molecule type" value="Genomic_DNA"/>
</dbReference>
<name>A0A512SVI7_9MICO</name>
<gene>
    <name evidence="2" type="ORF">KLO01_00110</name>
</gene>
<comment type="caution">
    <text evidence="2">The sequence shown here is derived from an EMBL/GenBank/DDBJ whole genome shotgun (WGS) entry which is preliminary data.</text>
</comment>
<accession>A0A512SVI7</accession>
<dbReference type="Proteomes" id="UP000321793">
    <property type="component" value="Unassembled WGS sequence"/>
</dbReference>
<protein>
    <submittedName>
        <fullName evidence="2">Uncharacterized protein</fullName>
    </submittedName>
</protein>
<reference evidence="2 3" key="1">
    <citation type="submission" date="2019-07" db="EMBL/GenBank/DDBJ databases">
        <title>Whole genome shotgun sequence of Knoellia locipacati NBRC 109775.</title>
        <authorList>
            <person name="Hosoyama A."/>
            <person name="Uohara A."/>
            <person name="Ohji S."/>
            <person name="Ichikawa N."/>
        </authorList>
    </citation>
    <scope>NUCLEOTIDE SEQUENCE [LARGE SCALE GENOMIC DNA]</scope>
    <source>
        <strain evidence="2 3">NBRC 109775</strain>
    </source>
</reference>
<evidence type="ECO:0000256" key="1">
    <source>
        <dbReference type="SAM" id="Phobius"/>
    </source>
</evidence>
<evidence type="ECO:0000313" key="2">
    <source>
        <dbReference type="EMBL" id="GEQ11964.1"/>
    </source>
</evidence>
<dbReference type="OrthoDB" id="165132at2"/>
<feature type="transmembrane region" description="Helical" evidence="1">
    <location>
        <begin position="44"/>
        <end position="64"/>
    </location>
</feature>
<keyword evidence="1" id="KW-0472">Membrane</keyword>
<proteinExistence type="predicted"/>
<keyword evidence="3" id="KW-1185">Reference proteome</keyword>
<organism evidence="2 3">
    <name type="scientific">Knoellia locipacati</name>
    <dbReference type="NCBI Taxonomy" id="882824"/>
    <lineage>
        <taxon>Bacteria</taxon>
        <taxon>Bacillati</taxon>
        <taxon>Actinomycetota</taxon>
        <taxon>Actinomycetes</taxon>
        <taxon>Micrococcales</taxon>
        <taxon>Intrasporangiaceae</taxon>
        <taxon>Knoellia</taxon>
    </lineage>
</organism>
<feature type="transmembrane region" description="Helical" evidence="1">
    <location>
        <begin position="70"/>
        <end position="95"/>
    </location>
</feature>
<dbReference type="RefSeq" id="WP_147061503.1">
    <property type="nucleotide sequence ID" value="NZ_BAABDN010000001.1"/>
</dbReference>
<keyword evidence="1" id="KW-0812">Transmembrane</keyword>
<keyword evidence="1" id="KW-1133">Transmembrane helix</keyword>
<dbReference type="AlphaFoldDB" id="A0A512SVI7"/>